<accession>A0ABU9UA09</accession>
<dbReference type="Proteomes" id="UP001466331">
    <property type="component" value="Unassembled WGS sequence"/>
</dbReference>
<name>A0ABU9UA09_9SPIR</name>
<evidence type="ECO:0000313" key="3">
    <source>
        <dbReference type="Proteomes" id="UP001466331"/>
    </source>
</evidence>
<dbReference type="InterPro" id="IPR010982">
    <property type="entry name" value="Lambda_DNA-bd_dom_sf"/>
</dbReference>
<dbReference type="PANTHER" id="PTHR34475">
    <property type="match status" value="1"/>
</dbReference>
<dbReference type="RefSeq" id="WP_420068745.1">
    <property type="nucleotide sequence ID" value="NZ_JBCHKQ010000001.1"/>
</dbReference>
<protein>
    <submittedName>
        <fullName evidence="2">Helix-turn-helix domain-containing protein</fullName>
    </submittedName>
</protein>
<dbReference type="Gene3D" id="1.10.260.40">
    <property type="entry name" value="lambda repressor-like DNA-binding domains"/>
    <property type="match status" value="1"/>
</dbReference>
<dbReference type="PANTHER" id="PTHR34475:SF1">
    <property type="entry name" value="CYTOSKELETON PROTEIN RODZ"/>
    <property type="match status" value="1"/>
</dbReference>
<reference evidence="2 3" key="1">
    <citation type="submission" date="2024-03" db="EMBL/GenBank/DDBJ databases">
        <title>Ignisphaera cupida sp. nov., a hyperthermophilic hydrolytic archaeon from a hot spring of Kamchatka, and proposal of Ignisphaeraceae fam. nov.</title>
        <authorList>
            <person name="Podosokorskaya O.A."/>
            <person name="Elcheninov A.G."/>
            <person name="Maltseva A.I."/>
            <person name="Zayulina K.S."/>
            <person name="Novikov A."/>
            <person name="Merkel A.Y."/>
        </authorList>
    </citation>
    <scope>NUCLEOTIDE SEQUENCE [LARGE SCALE GENOMIC DNA]</scope>
    <source>
        <strain evidence="2 3">38H-sp</strain>
    </source>
</reference>
<gene>
    <name evidence="2" type="ORF">WKV44_01940</name>
</gene>
<sequence>MESLGRILKETRESRGLSLVQAEKETFILKSYLEALEQENFSVFPGETYLLGFLRSYSEYLGLDAARMVSLYKNIVKQEQEPPIEELVGQKTSFSLVHILGIFAAAGAVAFIVWFFAFREPVVGQTAVSESQELSLLDFTGGVMEKTFSEGSGVNVLINDSSYPVVFKEFADSHVVAEYSDGKFVNIPLRGELKLDITGDGAPDIKIIARDYMEKASGKELVIRIDRAVNMPSPQGPSDMLSVEENEIIANSGDSLLSPIGSTLESSRKLVSYSVLTSSEKEIMLLDLGFRGPCVARIKIDDGEPVERFFKKGDVFRESVKNRALVWVSNAGIVSARVSNKELPLGEEGEPAVWMLTWVRNRDDGQYQLEMVPAY</sequence>
<keyword evidence="1" id="KW-1133">Transmembrane helix</keyword>
<keyword evidence="3" id="KW-1185">Reference proteome</keyword>
<dbReference type="InterPro" id="IPR050400">
    <property type="entry name" value="Bact_Cytoskel_RodZ"/>
</dbReference>
<keyword evidence="1" id="KW-0812">Transmembrane</keyword>
<feature type="transmembrane region" description="Helical" evidence="1">
    <location>
        <begin position="96"/>
        <end position="117"/>
    </location>
</feature>
<dbReference type="Pfam" id="PF13413">
    <property type="entry name" value="HTH_25"/>
    <property type="match status" value="1"/>
</dbReference>
<evidence type="ECO:0000313" key="2">
    <source>
        <dbReference type="EMBL" id="MEM5947296.1"/>
    </source>
</evidence>
<comment type="caution">
    <text evidence="2">The sequence shown here is derived from an EMBL/GenBank/DDBJ whole genome shotgun (WGS) entry which is preliminary data.</text>
</comment>
<dbReference type="EMBL" id="JBCHKQ010000001">
    <property type="protein sequence ID" value="MEM5947296.1"/>
    <property type="molecule type" value="Genomic_DNA"/>
</dbReference>
<proteinExistence type="predicted"/>
<organism evidence="2 3">
    <name type="scientific">Rarispira pelagica</name>
    <dbReference type="NCBI Taxonomy" id="3141764"/>
    <lineage>
        <taxon>Bacteria</taxon>
        <taxon>Pseudomonadati</taxon>
        <taxon>Spirochaetota</taxon>
        <taxon>Spirochaetia</taxon>
        <taxon>Winmispirales</taxon>
        <taxon>Winmispiraceae</taxon>
        <taxon>Rarispira</taxon>
    </lineage>
</organism>
<keyword evidence="1" id="KW-0472">Membrane</keyword>
<evidence type="ECO:0000256" key="1">
    <source>
        <dbReference type="SAM" id="Phobius"/>
    </source>
</evidence>